<organism evidence="3 4">
    <name type="scientific">Hortaea werneckii EXF-2000</name>
    <dbReference type="NCBI Taxonomy" id="1157616"/>
    <lineage>
        <taxon>Eukaryota</taxon>
        <taxon>Fungi</taxon>
        <taxon>Dikarya</taxon>
        <taxon>Ascomycota</taxon>
        <taxon>Pezizomycotina</taxon>
        <taxon>Dothideomycetes</taxon>
        <taxon>Dothideomycetidae</taxon>
        <taxon>Mycosphaerellales</taxon>
        <taxon>Teratosphaeriaceae</taxon>
        <taxon>Hortaea</taxon>
    </lineage>
</organism>
<dbReference type="InterPro" id="IPR002347">
    <property type="entry name" value="SDR_fam"/>
</dbReference>
<keyword evidence="4" id="KW-1185">Reference proteome</keyword>
<dbReference type="SUPFAM" id="SSF51735">
    <property type="entry name" value="NAD(P)-binding Rossmann-fold domains"/>
    <property type="match status" value="1"/>
</dbReference>
<gene>
    <name evidence="3" type="ORF">BTJ68_05732</name>
</gene>
<dbReference type="GO" id="GO:0016491">
    <property type="term" value="F:oxidoreductase activity"/>
    <property type="evidence" value="ECO:0007669"/>
    <property type="project" value="UniProtKB-KW"/>
</dbReference>
<accession>A0A1Z5TAQ8</accession>
<dbReference type="AlphaFoldDB" id="A0A1Z5TAQ8"/>
<evidence type="ECO:0000313" key="3">
    <source>
        <dbReference type="EMBL" id="OTA32951.1"/>
    </source>
</evidence>
<sequence>MPFEYKKVLMLGATSGIGWALAAKMVENGVNVIAVGRRQEKLDEFAKQYGSGKATVDTAAFDITNLKEIPNFAKEIFTKHPELDCVFLNSGVQRHLDWTKPENVDLDTMEQEMLTNY</sequence>
<dbReference type="Gene3D" id="3.40.50.720">
    <property type="entry name" value="NAD(P)-binding Rossmann-like Domain"/>
    <property type="match status" value="1"/>
</dbReference>
<dbReference type="InParanoid" id="A0A1Z5TAQ8"/>
<reference evidence="3 4" key="1">
    <citation type="submission" date="2017-01" db="EMBL/GenBank/DDBJ databases">
        <title>The recent genome duplication of the halophilic yeast Hortaea werneckii: insights from long-read sequencing.</title>
        <authorList>
            <person name="Sinha S."/>
            <person name="Flibotte S."/>
            <person name="Neira M."/>
            <person name="Lenassi M."/>
            <person name="Gostincar C."/>
            <person name="Stajich J.E."/>
            <person name="Nislow C.E."/>
        </authorList>
    </citation>
    <scope>NUCLEOTIDE SEQUENCE [LARGE SCALE GENOMIC DNA]</scope>
    <source>
        <strain evidence="3 4">EXF-2000</strain>
    </source>
</reference>
<dbReference type="PANTHER" id="PTHR43669:SF11">
    <property type="entry name" value="SHORT-CHAIN DEHYDROGENASE_OXIDOREDUCTASE"/>
    <property type="match status" value="1"/>
</dbReference>
<name>A0A1Z5TAQ8_HORWE</name>
<dbReference type="VEuPathDB" id="FungiDB:BTJ68_05732"/>
<dbReference type="Pfam" id="PF00106">
    <property type="entry name" value="adh_short"/>
    <property type="match status" value="1"/>
</dbReference>
<dbReference type="OrthoDB" id="37659at2759"/>
<dbReference type="EMBL" id="MUNK01000084">
    <property type="protein sequence ID" value="OTA32951.1"/>
    <property type="molecule type" value="Genomic_DNA"/>
</dbReference>
<dbReference type="PANTHER" id="PTHR43669">
    <property type="entry name" value="5-KETO-D-GLUCONATE 5-REDUCTASE"/>
    <property type="match status" value="1"/>
</dbReference>
<comment type="caution">
    <text evidence="3">The sequence shown here is derived from an EMBL/GenBank/DDBJ whole genome shotgun (WGS) entry which is preliminary data.</text>
</comment>
<evidence type="ECO:0000313" key="4">
    <source>
        <dbReference type="Proteomes" id="UP000194280"/>
    </source>
</evidence>
<dbReference type="Proteomes" id="UP000194280">
    <property type="component" value="Unassembled WGS sequence"/>
</dbReference>
<dbReference type="STRING" id="1157616.A0A1Z5TAQ8"/>
<evidence type="ECO:0000256" key="2">
    <source>
        <dbReference type="ARBA" id="ARBA00023002"/>
    </source>
</evidence>
<keyword evidence="2" id="KW-0560">Oxidoreductase</keyword>
<comment type="similarity">
    <text evidence="1">Belongs to the short-chain dehydrogenases/reductases (SDR) family.</text>
</comment>
<dbReference type="InterPro" id="IPR036291">
    <property type="entry name" value="NAD(P)-bd_dom_sf"/>
</dbReference>
<protein>
    <submittedName>
        <fullName evidence="3">Uncharacterized protein</fullName>
    </submittedName>
</protein>
<proteinExistence type="inferred from homology"/>
<feature type="non-terminal residue" evidence="3">
    <location>
        <position position="117"/>
    </location>
</feature>
<evidence type="ECO:0000256" key="1">
    <source>
        <dbReference type="ARBA" id="ARBA00006484"/>
    </source>
</evidence>